<dbReference type="GeneID" id="19299961"/>
<accession>S7RUX3</accession>
<dbReference type="STRING" id="670483.S7RUX3"/>
<comment type="subcellular location">
    <subcellularLocation>
        <location evidence="1">Nucleus</location>
    </subcellularLocation>
</comment>
<protein>
    <submittedName>
        <fullName evidence="7">Rad1-domain-containing protein</fullName>
    </submittedName>
</protein>
<evidence type="ECO:0000256" key="2">
    <source>
        <dbReference type="ARBA" id="ARBA00010991"/>
    </source>
</evidence>
<dbReference type="EMBL" id="KB469298">
    <property type="protein sequence ID" value="EPQ58545.1"/>
    <property type="molecule type" value="Genomic_DNA"/>
</dbReference>
<dbReference type="AlphaFoldDB" id="S7RUX3"/>
<organism evidence="7 8">
    <name type="scientific">Gloeophyllum trabeum (strain ATCC 11539 / FP-39264 / Madison 617)</name>
    <name type="common">Brown rot fungus</name>
    <dbReference type="NCBI Taxonomy" id="670483"/>
    <lineage>
        <taxon>Eukaryota</taxon>
        <taxon>Fungi</taxon>
        <taxon>Dikarya</taxon>
        <taxon>Basidiomycota</taxon>
        <taxon>Agaricomycotina</taxon>
        <taxon>Agaricomycetes</taxon>
        <taxon>Gloeophyllales</taxon>
        <taxon>Gloeophyllaceae</taxon>
        <taxon>Gloeophyllum</taxon>
    </lineage>
</organism>
<dbReference type="PANTHER" id="PTHR10870:SF0">
    <property type="entry name" value="CELL CYCLE CHECKPOINT PROTEIN RAD1"/>
    <property type="match status" value="1"/>
</dbReference>
<dbReference type="eggNOG" id="KOG3194">
    <property type="taxonomic scope" value="Eukaryota"/>
</dbReference>
<feature type="region of interest" description="Disordered" evidence="6">
    <location>
        <begin position="110"/>
        <end position="141"/>
    </location>
</feature>
<dbReference type="OrthoDB" id="337581at2759"/>
<gene>
    <name evidence="7" type="ORF">GLOTRDRAFT_114933</name>
</gene>
<dbReference type="GO" id="GO:0000077">
    <property type="term" value="P:DNA damage checkpoint signaling"/>
    <property type="evidence" value="ECO:0007669"/>
    <property type="project" value="InterPro"/>
</dbReference>
<dbReference type="HOGENOM" id="CLU_035332_1_0_1"/>
<dbReference type="InterPro" id="IPR003021">
    <property type="entry name" value="Rad1_Rec1_Rad17"/>
</dbReference>
<dbReference type="KEGG" id="gtr:GLOTRDRAFT_114933"/>
<dbReference type="Pfam" id="PF02144">
    <property type="entry name" value="Rad1"/>
    <property type="match status" value="1"/>
</dbReference>
<dbReference type="OMA" id="WSQAYKF"/>
<name>S7RUX3_GLOTA</name>
<keyword evidence="3" id="KW-0227">DNA damage</keyword>
<dbReference type="InterPro" id="IPR046938">
    <property type="entry name" value="DNA_clamp_sf"/>
</dbReference>
<evidence type="ECO:0000313" key="7">
    <source>
        <dbReference type="EMBL" id="EPQ58545.1"/>
    </source>
</evidence>
<evidence type="ECO:0000256" key="6">
    <source>
        <dbReference type="SAM" id="MobiDB-lite"/>
    </source>
</evidence>
<evidence type="ECO:0000256" key="3">
    <source>
        <dbReference type="ARBA" id="ARBA00022763"/>
    </source>
</evidence>
<keyword evidence="4" id="KW-0234">DNA repair</keyword>
<evidence type="ECO:0000256" key="4">
    <source>
        <dbReference type="ARBA" id="ARBA00023204"/>
    </source>
</evidence>
<keyword evidence="5" id="KW-0539">Nucleus</keyword>
<evidence type="ECO:0000313" key="8">
    <source>
        <dbReference type="Proteomes" id="UP000030669"/>
    </source>
</evidence>
<dbReference type="Gene3D" id="3.70.10.10">
    <property type="match status" value="1"/>
</dbReference>
<keyword evidence="8" id="KW-1185">Reference proteome</keyword>
<feature type="compositionally biased region" description="Basic and acidic residues" evidence="6">
    <location>
        <begin position="124"/>
        <end position="139"/>
    </location>
</feature>
<comment type="similarity">
    <text evidence="2">Belongs to the rad1 family.</text>
</comment>
<evidence type="ECO:0000256" key="1">
    <source>
        <dbReference type="ARBA" id="ARBA00004123"/>
    </source>
</evidence>
<dbReference type="Proteomes" id="UP000030669">
    <property type="component" value="Unassembled WGS sequence"/>
</dbReference>
<dbReference type="GO" id="GO:0030896">
    <property type="term" value="C:checkpoint clamp complex"/>
    <property type="evidence" value="ECO:0007669"/>
    <property type="project" value="TreeGrafter"/>
</dbReference>
<dbReference type="RefSeq" id="XP_007863696.1">
    <property type="nucleotide sequence ID" value="XM_007865505.1"/>
</dbReference>
<dbReference type="GO" id="GO:0006281">
    <property type="term" value="P:DNA repair"/>
    <property type="evidence" value="ECO:0007669"/>
    <property type="project" value="UniProtKB-KW"/>
</dbReference>
<dbReference type="PRINTS" id="PR01245">
    <property type="entry name" value="RAD1REC1"/>
</dbReference>
<proteinExistence type="inferred from homology"/>
<dbReference type="SUPFAM" id="SSF55979">
    <property type="entry name" value="DNA clamp"/>
    <property type="match status" value="1"/>
</dbReference>
<reference evidence="7 8" key="1">
    <citation type="journal article" date="2012" name="Science">
        <title>The Paleozoic origin of enzymatic lignin decomposition reconstructed from 31 fungal genomes.</title>
        <authorList>
            <person name="Floudas D."/>
            <person name="Binder M."/>
            <person name="Riley R."/>
            <person name="Barry K."/>
            <person name="Blanchette R.A."/>
            <person name="Henrissat B."/>
            <person name="Martinez A.T."/>
            <person name="Otillar R."/>
            <person name="Spatafora J.W."/>
            <person name="Yadav J.S."/>
            <person name="Aerts A."/>
            <person name="Benoit I."/>
            <person name="Boyd A."/>
            <person name="Carlson A."/>
            <person name="Copeland A."/>
            <person name="Coutinho P.M."/>
            <person name="de Vries R.P."/>
            <person name="Ferreira P."/>
            <person name="Findley K."/>
            <person name="Foster B."/>
            <person name="Gaskell J."/>
            <person name="Glotzer D."/>
            <person name="Gorecki P."/>
            <person name="Heitman J."/>
            <person name="Hesse C."/>
            <person name="Hori C."/>
            <person name="Igarashi K."/>
            <person name="Jurgens J.A."/>
            <person name="Kallen N."/>
            <person name="Kersten P."/>
            <person name="Kohler A."/>
            <person name="Kuees U."/>
            <person name="Kumar T.K.A."/>
            <person name="Kuo A."/>
            <person name="LaButti K."/>
            <person name="Larrondo L.F."/>
            <person name="Lindquist E."/>
            <person name="Ling A."/>
            <person name="Lombard V."/>
            <person name="Lucas S."/>
            <person name="Lundell T."/>
            <person name="Martin R."/>
            <person name="McLaughlin D.J."/>
            <person name="Morgenstern I."/>
            <person name="Morin E."/>
            <person name="Murat C."/>
            <person name="Nagy L.G."/>
            <person name="Nolan M."/>
            <person name="Ohm R.A."/>
            <person name="Patyshakuliyeva A."/>
            <person name="Rokas A."/>
            <person name="Ruiz-Duenas F.J."/>
            <person name="Sabat G."/>
            <person name="Salamov A."/>
            <person name="Samejima M."/>
            <person name="Schmutz J."/>
            <person name="Slot J.C."/>
            <person name="St John F."/>
            <person name="Stenlid J."/>
            <person name="Sun H."/>
            <person name="Sun S."/>
            <person name="Syed K."/>
            <person name="Tsang A."/>
            <person name="Wiebenga A."/>
            <person name="Young D."/>
            <person name="Pisabarro A."/>
            <person name="Eastwood D.C."/>
            <person name="Martin F."/>
            <person name="Cullen D."/>
            <person name="Grigoriev I.V."/>
            <person name="Hibbett D.S."/>
        </authorList>
    </citation>
    <scope>NUCLEOTIDE SEQUENCE [LARGE SCALE GENOMIC DNA]</scope>
    <source>
        <strain evidence="7 8">ATCC 11539</strain>
    </source>
</reference>
<evidence type="ECO:0000256" key="5">
    <source>
        <dbReference type="ARBA" id="ARBA00023242"/>
    </source>
</evidence>
<dbReference type="PANTHER" id="PTHR10870">
    <property type="entry name" value="CELL CYCLE CHECKPOINT PROTEIN RAD1"/>
    <property type="match status" value="1"/>
</dbReference>
<sequence>MSAPSQPPKPVLSASSHDVRYFAALLRGVSFSNRATIYLASNGFNVSVQEGKTITGTAFVSDHVFDEYQYNDEGFLPASQDSDSAPALGFEIRLNTLLECLNIFGTAGTASLSSNSKSKKQRRNDHDGDSDENNRHGPLDKYFTANTGGTGMRMSYAGPGHPLTLILAESSSGPTATCELTTFDPEGPVEIEFAQNTVNMHIILKSSWLRDALSELDPSCEKLTFVCTPAPQGNNASRTPLFRILAEGMFGSTEMDYPNDREVLETFICTQPVKFTYRFSHIAKSTRALQASLKTSMRTDDFGTLSMQFMMPSGRGRDDDGILFVEFRCLPLDDQV</sequence>